<reference evidence="2" key="1">
    <citation type="submission" date="2021-10" db="EMBL/GenBank/DDBJ databases">
        <title>Melipona bicolor Genome sequencing and assembly.</title>
        <authorList>
            <person name="Araujo N.S."/>
            <person name="Arias M.C."/>
        </authorList>
    </citation>
    <scope>NUCLEOTIDE SEQUENCE</scope>
    <source>
        <strain evidence="2">USP_2M_L1-L4_2017</strain>
        <tissue evidence="2">Whole body</tissue>
    </source>
</reference>
<organism evidence="2 3">
    <name type="scientific">Melipona bicolor</name>
    <dbReference type="NCBI Taxonomy" id="60889"/>
    <lineage>
        <taxon>Eukaryota</taxon>
        <taxon>Metazoa</taxon>
        <taxon>Ecdysozoa</taxon>
        <taxon>Arthropoda</taxon>
        <taxon>Hexapoda</taxon>
        <taxon>Insecta</taxon>
        <taxon>Pterygota</taxon>
        <taxon>Neoptera</taxon>
        <taxon>Endopterygota</taxon>
        <taxon>Hymenoptera</taxon>
        <taxon>Apocrita</taxon>
        <taxon>Aculeata</taxon>
        <taxon>Apoidea</taxon>
        <taxon>Anthophila</taxon>
        <taxon>Apidae</taxon>
        <taxon>Melipona</taxon>
    </lineage>
</organism>
<name>A0AA40KLG9_9HYME</name>
<keyword evidence="3" id="KW-1185">Reference proteome</keyword>
<evidence type="ECO:0000256" key="1">
    <source>
        <dbReference type="SAM" id="MobiDB-lite"/>
    </source>
</evidence>
<proteinExistence type="predicted"/>
<dbReference type="Proteomes" id="UP001177670">
    <property type="component" value="Unassembled WGS sequence"/>
</dbReference>
<dbReference type="EMBL" id="JAHYIQ010000017">
    <property type="protein sequence ID" value="KAK1124797.1"/>
    <property type="molecule type" value="Genomic_DNA"/>
</dbReference>
<evidence type="ECO:0000313" key="3">
    <source>
        <dbReference type="Proteomes" id="UP001177670"/>
    </source>
</evidence>
<evidence type="ECO:0000313" key="2">
    <source>
        <dbReference type="EMBL" id="KAK1124797.1"/>
    </source>
</evidence>
<feature type="region of interest" description="Disordered" evidence="1">
    <location>
        <begin position="16"/>
        <end position="54"/>
    </location>
</feature>
<protein>
    <submittedName>
        <fullName evidence="2">Uncharacterized protein</fullName>
    </submittedName>
</protein>
<comment type="caution">
    <text evidence="2">The sequence shown here is derived from an EMBL/GenBank/DDBJ whole genome shotgun (WGS) entry which is preliminary data.</text>
</comment>
<sequence>MGFFLIYCAIGSEDDVERPVGGKRQKERGRGEGEIGRFPAQGIDQPSSEIRLAD</sequence>
<gene>
    <name evidence="2" type="ORF">K0M31_006157</name>
</gene>
<accession>A0AA40KLG9</accession>
<dbReference type="AlphaFoldDB" id="A0AA40KLG9"/>